<dbReference type="PANTHER" id="PTHR43397:SF1">
    <property type="entry name" value="ERGOTHIONEINE BIOSYNTHESIS PROTEIN 1"/>
    <property type="match status" value="1"/>
</dbReference>
<dbReference type="Gene3D" id="3.40.50.150">
    <property type="entry name" value="Vaccinia Virus protein VP39"/>
    <property type="match status" value="1"/>
</dbReference>
<dbReference type="RefSeq" id="WP_281764632.1">
    <property type="nucleotide sequence ID" value="NZ_BRVO01000001.1"/>
</dbReference>
<dbReference type="EMBL" id="BRVO01000001">
    <property type="protein sequence ID" value="GLB49014.1"/>
    <property type="molecule type" value="Genomic_DNA"/>
</dbReference>
<dbReference type="InterPro" id="IPR019257">
    <property type="entry name" value="MeTrfase_dom"/>
</dbReference>
<comment type="caution">
    <text evidence="4">The sequence shown here is derived from an EMBL/GenBank/DDBJ whole genome shotgun (WGS) entry which is preliminary data.</text>
</comment>
<organism evidence="4 5">
    <name type="scientific">Neptunitalea lumnitzerae</name>
    <dbReference type="NCBI Taxonomy" id="2965509"/>
    <lineage>
        <taxon>Bacteria</taxon>
        <taxon>Pseudomonadati</taxon>
        <taxon>Bacteroidota</taxon>
        <taxon>Flavobacteriia</taxon>
        <taxon>Flavobacteriales</taxon>
        <taxon>Flavobacteriaceae</taxon>
        <taxon>Neptunitalea</taxon>
    </lineage>
</organism>
<dbReference type="InterPro" id="IPR029063">
    <property type="entry name" value="SAM-dependent_MTases_sf"/>
</dbReference>
<keyword evidence="5" id="KW-1185">Reference proteome</keyword>
<protein>
    <submittedName>
        <fullName evidence="4">Dimethylhistidine N-methyltransferase</fullName>
    </submittedName>
</protein>
<proteinExistence type="predicted"/>
<dbReference type="InterPro" id="IPR051128">
    <property type="entry name" value="EgtD_Methyltrsf_superfamily"/>
</dbReference>
<accession>A0ABQ5MHZ2</accession>
<dbReference type="Proteomes" id="UP001143543">
    <property type="component" value="Unassembled WGS sequence"/>
</dbReference>
<dbReference type="SUPFAM" id="SSF53335">
    <property type="entry name" value="S-adenosyl-L-methionine-dependent methyltransferases"/>
    <property type="match status" value="1"/>
</dbReference>
<evidence type="ECO:0000256" key="2">
    <source>
        <dbReference type="ARBA" id="ARBA00022679"/>
    </source>
</evidence>
<gene>
    <name evidence="4" type="ORF">Y10_13820</name>
</gene>
<evidence type="ECO:0000313" key="5">
    <source>
        <dbReference type="Proteomes" id="UP001143543"/>
    </source>
</evidence>
<keyword evidence="2" id="KW-0808">Transferase</keyword>
<name>A0ABQ5MHZ2_9FLAO</name>
<keyword evidence="1" id="KW-0489">Methyltransferase</keyword>
<evidence type="ECO:0000256" key="1">
    <source>
        <dbReference type="ARBA" id="ARBA00022603"/>
    </source>
</evidence>
<dbReference type="PIRSF" id="PIRSF018005">
    <property type="entry name" value="UCP018005"/>
    <property type="match status" value="1"/>
</dbReference>
<dbReference type="Pfam" id="PF10017">
    <property type="entry name" value="Methyltransf_33"/>
    <property type="match status" value="1"/>
</dbReference>
<sequence length="323" mass="37046">MKTKSAHIFKSSFEEDVYKGLMSFPKKLSSKYIYDSEGDKLFQQIMQLPEYYLTRCEYEILNTEKTNICKAFDTTQEGFDLIELGAGDGTKTKVLLKELTTGNYSFTYKPIDISQNALDQLQASIHTELPKVAIAPQQGMYFEVLKQLKSISSRKKVIMMLGSNLGNLPHPMAIDFLKQIKEAMNPNDLLFMGLDMKKHPQQIINAYNDPKGVTAAFNKNLLHRINKELDANFNLANFMHWETYDPETGTAKSYLVATKKQEVDINALDMKVKFDEWETIHTEISQKYDDTIVKWLANQTGLNLVNSFTDAKKCFKNYLFKSS</sequence>
<dbReference type="InterPro" id="IPR017804">
    <property type="entry name" value="MeTrfase_EgtD-like"/>
</dbReference>
<feature type="domain" description="Histidine-specific methyltransferase SAM-dependent" evidence="3">
    <location>
        <begin position="13"/>
        <end position="321"/>
    </location>
</feature>
<evidence type="ECO:0000259" key="3">
    <source>
        <dbReference type="Pfam" id="PF10017"/>
    </source>
</evidence>
<dbReference type="PANTHER" id="PTHR43397">
    <property type="entry name" value="ERGOTHIONEINE BIOSYNTHESIS PROTEIN 1"/>
    <property type="match status" value="1"/>
</dbReference>
<reference evidence="4" key="1">
    <citation type="submission" date="2022-07" db="EMBL/GenBank/DDBJ databases">
        <title>Taxonomy of Novel Oxalotrophic and Methylotrophic Bacteria.</title>
        <authorList>
            <person name="Sahin N."/>
            <person name="Tani A."/>
        </authorList>
    </citation>
    <scope>NUCLEOTIDE SEQUENCE</scope>
    <source>
        <strain evidence="4">Y10</strain>
    </source>
</reference>
<evidence type="ECO:0000313" key="4">
    <source>
        <dbReference type="EMBL" id="GLB49014.1"/>
    </source>
</evidence>